<dbReference type="InterPro" id="IPR046521">
    <property type="entry name" value="DUF6698"/>
</dbReference>
<protein>
    <submittedName>
        <fullName evidence="1">Unplaced genomic scaffold PAXINscaffold_600, whole genome shotgun sequence</fullName>
    </submittedName>
</protein>
<name>A0A0C9T860_PAXIN</name>
<evidence type="ECO:0000313" key="2">
    <source>
        <dbReference type="Proteomes" id="UP000053647"/>
    </source>
</evidence>
<dbReference type="Pfam" id="PF20414">
    <property type="entry name" value="DUF6698"/>
    <property type="match status" value="1"/>
</dbReference>
<sequence>MTKVFTCGMKCENGGTPPTDVSKTELQRYNFVYNNILELVPNLRTKLDTISAAGLRSITSAITTGMSKARSDDFSSVKQDGLAYILANMESETIAPKISKGESKANRGFNHPQIARALCPRKRLEDFDTDPENAMELLLGSEWSATAKLKDFPSYLYKEDLFNPSSLLEGLFRSNTVVRFCRHSLLGASQVQGDNSQRGSKPSKRKAWRITKMTPRIVAWEMTKIYYTLSTKDTWSTQIGTFNLAEFYYVIAELLEDPDDAWATETLDWLTQCVISSLL</sequence>
<reference evidence="1 2" key="1">
    <citation type="submission" date="2014-06" db="EMBL/GenBank/DDBJ databases">
        <authorList>
            <consortium name="DOE Joint Genome Institute"/>
            <person name="Kuo A."/>
            <person name="Kohler A."/>
            <person name="Nagy L.G."/>
            <person name="Floudas D."/>
            <person name="Copeland A."/>
            <person name="Barry K.W."/>
            <person name="Cichocki N."/>
            <person name="Veneault-Fourrey C."/>
            <person name="LaButti K."/>
            <person name="Lindquist E.A."/>
            <person name="Lipzen A."/>
            <person name="Lundell T."/>
            <person name="Morin E."/>
            <person name="Murat C."/>
            <person name="Sun H."/>
            <person name="Tunlid A."/>
            <person name="Henrissat B."/>
            <person name="Grigoriev I.V."/>
            <person name="Hibbett D.S."/>
            <person name="Martin F."/>
            <person name="Nordberg H.P."/>
            <person name="Cantor M.N."/>
            <person name="Hua S.X."/>
        </authorList>
    </citation>
    <scope>NUCLEOTIDE SEQUENCE [LARGE SCALE GENOMIC DNA]</scope>
    <source>
        <strain evidence="1 2">ATCC 200175</strain>
    </source>
</reference>
<dbReference type="OrthoDB" id="3220614at2759"/>
<accession>A0A0C9T860</accession>
<gene>
    <name evidence="1" type="ORF">PAXINDRAFT_158444</name>
</gene>
<proteinExistence type="predicted"/>
<dbReference type="HOGENOM" id="CLU_035918_2_0_1"/>
<keyword evidence="2" id="KW-1185">Reference proteome</keyword>
<dbReference type="Proteomes" id="UP000053647">
    <property type="component" value="Unassembled WGS sequence"/>
</dbReference>
<dbReference type="EMBL" id="KN819922">
    <property type="protein sequence ID" value="KIJ07353.1"/>
    <property type="molecule type" value="Genomic_DNA"/>
</dbReference>
<organism evidence="1 2">
    <name type="scientific">Paxillus involutus ATCC 200175</name>
    <dbReference type="NCBI Taxonomy" id="664439"/>
    <lineage>
        <taxon>Eukaryota</taxon>
        <taxon>Fungi</taxon>
        <taxon>Dikarya</taxon>
        <taxon>Basidiomycota</taxon>
        <taxon>Agaricomycotina</taxon>
        <taxon>Agaricomycetes</taxon>
        <taxon>Agaricomycetidae</taxon>
        <taxon>Boletales</taxon>
        <taxon>Paxilineae</taxon>
        <taxon>Paxillaceae</taxon>
        <taxon>Paxillus</taxon>
    </lineage>
</organism>
<dbReference type="AlphaFoldDB" id="A0A0C9T860"/>
<evidence type="ECO:0000313" key="1">
    <source>
        <dbReference type="EMBL" id="KIJ07353.1"/>
    </source>
</evidence>
<reference evidence="2" key="2">
    <citation type="submission" date="2015-01" db="EMBL/GenBank/DDBJ databases">
        <title>Evolutionary Origins and Diversification of the Mycorrhizal Mutualists.</title>
        <authorList>
            <consortium name="DOE Joint Genome Institute"/>
            <consortium name="Mycorrhizal Genomics Consortium"/>
            <person name="Kohler A."/>
            <person name="Kuo A."/>
            <person name="Nagy L.G."/>
            <person name="Floudas D."/>
            <person name="Copeland A."/>
            <person name="Barry K.W."/>
            <person name="Cichocki N."/>
            <person name="Veneault-Fourrey C."/>
            <person name="LaButti K."/>
            <person name="Lindquist E.A."/>
            <person name="Lipzen A."/>
            <person name="Lundell T."/>
            <person name="Morin E."/>
            <person name="Murat C."/>
            <person name="Riley R."/>
            <person name="Ohm R."/>
            <person name="Sun H."/>
            <person name="Tunlid A."/>
            <person name="Henrissat B."/>
            <person name="Grigoriev I.V."/>
            <person name="Hibbett D.S."/>
            <person name="Martin F."/>
        </authorList>
    </citation>
    <scope>NUCLEOTIDE SEQUENCE [LARGE SCALE GENOMIC DNA]</scope>
    <source>
        <strain evidence="2">ATCC 200175</strain>
    </source>
</reference>